<reference evidence="2" key="1">
    <citation type="submission" date="2008-06" db="EMBL/GenBank/DDBJ databases">
        <authorList>
            <person name="Lorenzi H."/>
            <person name="Inman J."/>
            <person name="Miller J."/>
            <person name="Schobel S."/>
            <person name="Amedeo P."/>
            <person name="Caler E.V."/>
            <person name="da Silva J."/>
        </authorList>
    </citation>
    <scope>NUCLEOTIDE SEQUENCE [LARGE SCALE GENOMIC DNA]</scope>
    <source>
        <strain evidence="2">RN66</strain>
    </source>
</reference>
<dbReference type="STRING" id="441375.B6A9C9"/>
<protein>
    <submittedName>
        <fullName evidence="2">FHA domain-containing protein</fullName>
    </submittedName>
</protein>
<dbReference type="RefSeq" id="XP_002139169.1">
    <property type="nucleotide sequence ID" value="XM_002139133.1"/>
</dbReference>
<evidence type="ECO:0000313" key="2">
    <source>
        <dbReference type="EMBL" id="EEA04820.1"/>
    </source>
</evidence>
<proteinExistence type="predicted"/>
<dbReference type="OrthoDB" id="687730at2759"/>
<dbReference type="SUPFAM" id="SSF49879">
    <property type="entry name" value="SMAD/FHA domain"/>
    <property type="match status" value="1"/>
</dbReference>
<dbReference type="Proteomes" id="UP000001460">
    <property type="component" value="Unassembled WGS sequence"/>
</dbReference>
<dbReference type="CDD" id="cd00060">
    <property type="entry name" value="FHA"/>
    <property type="match status" value="1"/>
</dbReference>
<name>B6A9C9_CRYMR</name>
<organism evidence="2 3">
    <name type="scientific">Cryptosporidium muris (strain RN66)</name>
    <dbReference type="NCBI Taxonomy" id="441375"/>
    <lineage>
        <taxon>Eukaryota</taxon>
        <taxon>Sar</taxon>
        <taxon>Alveolata</taxon>
        <taxon>Apicomplexa</taxon>
        <taxon>Conoidasida</taxon>
        <taxon>Coccidia</taxon>
        <taxon>Eucoccidiorida</taxon>
        <taxon>Eimeriorina</taxon>
        <taxon>Cryptosporidiidae</taxon>
        <taxon>Cryptosporidium</taxon>
    </lineage>
</organism>
<evidence type="ECO:0000313" key="3">
    <source>
        <dbReference type="Proteomes" id="UP000001460"/>
    </source>
</evidence>
<dbReference type="GeneID" id="6994289"/>
<gene>
    <name evidence="2" type="ORF">CMU_038870</name>
</gene>
<dbReference type="PROSITE" id="PS50006">
    <property type="entry name" value="FHA_DOMAIN"/>
    <property type="match status" value="1"/>
</dbReference>
<feature type="domain" description="FHA" evidence="1">
    <location>
        <begin position="133"/>
        <end position="193"/>
    </location>
</feature>
<dbReference type="Gene3D" id="2.60.200.20">
    <property type="match status" value="1"/>
</dbReference>
<sequence length="235" mass="26864">MAKCRKKKIVDNTSNYGEVVNFCQNGGENFEVSDIERNSISSGSPPSVENYKLENCSLFSKTKLNKLQRCSKNKKFIKEDIKIVNRDLDFLSSYDIRKSTISPFPYHTPNKICMLESLSDKRLFKIDVYSEGLKIGRSSESDLPSNINHCKLLILSRNHACIYCKYDNFGSIKNIYLVDCGSVNGTFVNNKKIKHVILKNGDIISFGSKHKFNEKCTNISAILSEYNPWTYRIII</sequence>
<accession>B6A9C9</accession>
<dbReference type="InterPro" id="IPR008984">
    <property type="entry name" value="SMAD_FHA_dom_sf"/>
</dbReference>
<dbReference type="InterPro" id="IPR000253">
    <property type="entry name" value="FHA_dom"/>
</dbReference>
<dbReference type="Pfam" id="PF00498">
    <property type="entry name" value="FHA"/>
    <property type="match status" value="1"/>
</dbReference>
<evidence type="ECO:0000259" key="1">
    <source>
        <dbReference type="PROSITE" id="PS50006"/>
    </source>
</evidence>
<keyword evidence="3" id="KW-1185">Reference proteome</keyword>
<dbReference type="VEuPathDB" id="CryptoDB:CMU_038870"/>
<dbReference type="EMBL" id="DS989726">
    <property type="protein sequence ID" value="EEA04820.1"/>
    <property type="molecule type" value="Genomic_DNA"/>
</dbReference>
<dbReference type="SMART" id="SM00240">
    <property type="entry name" value="FHA"/>
    <property type="match status" value="1"/>
</dbReference>
<dbReference type="AlphaFoldDB" id="B6A9C9"/>